<dbReference type="PANTHER" id="PTHR43591">
    <property type="entry name" value="METHYLTRANSFERASE"/>
    <property type="match status" value="1"/>
</dbReference>
<dbReference type="InterPro" id="IPR041698">
    <property type="entry name" value="Methyltransf_25"/>
</dbReference>
<dbReference type="Proteomes" id="UP000717996">
    <property type="component" value="Unassembled WGS sequence"/>
</dbReference>
<sequence length="332" mass="38737">MGNQASKVIEKSREKKEKRRANRRRSTITLGGRSSHHRAVVSGNYDWIEQEQQPKSRRQSITEFFVGRKKSLAQEDLREYDRLQRQHYLLKSARKANTLVKLDESMTILDIGTGNGIWALEIAAEQSKANIIGLDIRPPAELQGKPKNLTYMEADITQPWPIESNSIDFIFQRHMGNIILKNQWQHVLSEMYRVLKPEGTIELVEADLWHHNPGPVQTAFDEFHQTQYDELGLDFKFTTTLEEELRSTGFQQIESRTLDIPIGEWPQEADLKQFGFINKEIQKAYLKNRKSVYMSKWGVASEDFDLAVQEILTEFEEYRGFTRYNSWIAKKI</sequence>
<protein>
    <recommendedName>
        <fullName evidence="2">Methyltransferase domain-containing protein</fullName>
    </recommendedName>
</protein>
<dbReference type="EMBL" id="JAANIT010002764">
    <property type="protein sequence ID" value="KAG1535535.1"/>
    <property type="molecule type" value="Genomic_DNA"/>
</dbReference>
<dbReference type="SUPFAM" id="SSF53335">
    <property type="entry name" value="S-adenosyl-L-methionine-dependent methyltransferases"/>
    <property type="match status" value="1"/>
</dbReference>
<evidence type="ECO:0000313" key="4">
    <source>
        <dbReference type="Proteomes" id="UP000717996"/>
    </source>
</evidence>
<dbReference type="InterPro" id="IPR029063">
    <property type="entry name" value="SAM-dependent_MTases_sf"/>
</dbReference>
<comment type="caution">
    <text evidence="3">The sequence shown here is derived from an EMBL/GenBank/DDBJ whole genome shotgun (WGS) entry which is preliminary data.</text>
</comment>
<dbReference type="PANTHER" id="PTHR43591:SF24">
    <property type="entry name" value="2-METHOXY-6-POLYPRENYL-1,4-BENZOQUINOL METHYLASE, MITOCHONDRIAL"/>
    <property type="match status" value="1"/>
</dbReference>
<name>A0A9P6XZ17_RHIOR</name>
<feature type="domain" description="Methyltransferase" evidence="2">
    <location>
        <begin position="108"/>
        <end position="199"/>
    </location>
</feature>
<organism evidence="3 4">
    <name type="scientific">Rhizopus oryzae</name>
    <name type="common">Mucormycosis agent</name>
    <name type="synonym">Rhizopus arrhizus var. delemar</name>
    <dbReference type="NCBI Taxonomy" id="64495"/>
    <lineage>
        <taxon>Eukaryota</taxon>
        <taxon>Fungi</taxon>
        <taxon>Fungi incertae sedis</taxon>
        <taxon>Mucoromycota</taxon>
        <taxon>Mucoromycotina</taxon>
        <taxon>Mucoromycetes</taxon>
        <taxon>Mucorales</taxon>
        <taxon>Mucorineae</taxon>
        <taxon>Rhizopodaceae</taxon>
        <taxon>Rhizopus</taxon>
    </lineage>
</organism>
<dbReference type="Gene3D" id="3.40.50.150">
    <property type="entry name" value="Vaccinia Virus protein VP39"/>
    <property type="match status" value="1"/>
</dbReference>
<dbReference type="OrthoDB" id="2013972at2759"/>
<evidence type="ECO:0000259" key="2">
    <source>
        <dbReference type="Pfam" id="PF13649"/>
    </source>
</evidence>
<dbReference type="Pfam" id="PF13649">
    <property type="entry name" value="Methyltransf_25"/>
    <property type="match status" value="1"/>
</dbReference>
<evidence type="ECO:0000256" key="1">
    <source>
        <dbReference type="SAM" id="MobiDB-lite"/>
    </source>
</evidence>
<feature type="region of interest" description="Disordered" evidence="1">
    <location>
        <begin position="1"/>
        <end position="36"/>
    </location>
</feature>
<evidence type="ECO:0000313" key="3">
    <source>
        <dbReference type="EMBL" id="KAG1535535.1"/>
    </source>
</evidence>
<proteinExistence type="predicted"/>
<dbReference type="CDD" id="cd02440">
    <property type="entry name" value="AdoMet_MTases"/>
    <property type="match status" value="1"/>
</dbReference>
<gene>
    <name evidence="3" type="ORF">G6F51_011486</name>
</gene>
<reference evidence="3" key="1">
    <citation type="journal article" date="2020" name="Microb. Genom.">
        <title>Genetic diversity of clinical and environmental Mucorales isolates obtained from an investigation of mucormycosis cases among solid organ transplant recipients.</title>
        <authorList>
            <person name="Nguyen M.H."/>
            <person name="Kaul D."/>
            <person name="Muto C."/>
            <person name="Cheng S.J."/>
            <person name="Richter R.A."/>
            <person name="Bruno V.M."/>
            <person name="Liu G."/>
            <person name="Beyhan S."/>
            <person name="Sundermann A.J."/>
            <person name="Mounaud S."/>
            <person name="Pasculle A.W."/>
            <person name="Nierman W.C."/>
            <person name="Driscoll E."/>
            <person name="Cumbie R."/>
            <person name="Clancy C.J."/>
            <person name="Dupont C.L."/>
        </authorList>
    </citation>
    <scope>NUCLEOTIDE SEQUENCE</scope>
    <source>
        <strain evidence="3">GL16</strain>
    </source>
</reference>
<feature type="compositionally biased region" description="Basic residues" evidence="1">
    <location>
        <begin position="16"/>
        <end position="26"/>
    </location>
</feature>
<accession>A0A9P6XZ17</accession>
<dbReference type="AlphaFoldDB" id="A0A9P6XZ17"/>
<dbReference type="GO" id="GO:0008168">
    <property type="term" value="F:methyltransferase activity"/>
    <property type="evidence" value="ECO:0007669"/>
    <property type="project" value="TreeGrafter"/>
</dbReference>